<proteinExistence type="predicted"/>
<name>A0A532UY23_UNCL8</name>
<comment type="caution">
    <text evidence="4">The sequence shown here is derived from an EMBL/GenBank/DDBJ whole genome shotgun (WGS) entry which is preliminary data.</text>
</comment>
<reference evidence="4 5" key="1">
    <citation type="submission" date="2017-06" db="EMBL/GenBank/DDBJ databases">
        <title>Novel microbial phyla capable of carbon fixation and sulfur reduction in deep-sea sediments.</title>
        <authorList>
            <person name="Huang J."/>
            <person name="Baker B."/>
            <person name="Wang Y."/>
        </authorList>
    </citation>
    <scope>NUCLEOTIDE SEQUENCE [LARGE SCALE GENOMIC DNA]</scope>
    <source>
        <strain evidence="4">B3_LCP</strain>
    </source>
</reference>
<evidence type="ECO:0000259" key="3">
    <source>
        <dbReference type="Pfam" id="PF08308"/>
    </source>
</evidence>
<evidence type="ECO:0000256" key="2">
    <source>
        <dbReference type="SAM" id="Phobius"/>
    </source>
</evidence>
<dbReference type="InterPro" id="IPR013229">
    <property type="entry name" value="PEGA"/>
</dbReference>
<dbReference type="Pfam" id="PF08308">
    <property type="entry name" value="PEGA"/>
    <property type="match status" value="1"/>
</dbReference>
<keyword evidence="2" id="KW-0472">Membrane</keyword>
<evidence type="ECO:0000256" key="1">
    <source>
        <dbReference type="SAM" id="MobiDB-lite"/>
    </source>
</evidence>
<feature type="domain" description="PEGA" evidence="3">
    <location>
        <begin position="132"/>
        <end position="203"/>
    </location>
</feature>
<feature type="compositionally biased region" description="Basic and acidic residues" evidence="1">
    <location>
        <begin position="20"/>
        <end position="38"/>
    </location>
</feature>
<feature type="transmembrane region" description="Helical" evidence="2">
    <location>
        <begin position="107"/>
        <end position="127"/>
    </location>
</feature>
<feature type="region of interest" description="Disordered" evidence="1">
    <location>
        <begin position="20"/>
        <end position="42"/>
    </location>
</feature>
<dbReference type="EMBL" id="NJBN01000007">
    <property type="protein sequence ID" value="TKJ39850.1"/>
    <property type="molecule type" value="Genomic_DNA"/>
</dbReference>
<keyword evidence="2" id="KW-0812">Transmembrane</keyword>
<keyword evidence="2" id="KW-1133">Transmembrane helix</keyword>
<evidence type="ECO:0000313" key="5">
    <source>
        <dbReference type="Proteomes" id="UP000319619"/>
    </source>
</evidence>
<accession>A0A532UY23</accession>
<evidence type="ECO:0000313" key="4">
    <source>
        <dbReference type="EMBL" id="TKJ39850.1"/>
    </source>
</evidence>
<protein>
    <recommendedName>
        <fullName evidence="3">PEGA domain-containing protein</fullName>
    </recommendedName>
</protein>
<sequence length="224" mass="25319">MNEQPKQFDDEELRKAIRAEIEQRDREKQKAKLKKESQKAAGAIADRKRDIYREELRRYYENRPGYKEIINEDGETEWITKEEVSENGQLYDADIEDPSNAMKMQKAWVLVAIILFLGIAIGLYAVLHEGKGSIRVECNIPEATIIIDAVNTGYYADFVLEEVAAGKHLITVEKAGFKIEGDIIQRIDLKAGESMLVSFTLVPDVVQEQDETEAAVQAKEGAGQ</sequence>
<gene>
    <name evidence="4" type="ORF">CEE37_11270</name>
</gene>
<dbReference type="AlphaFoldDB" id="A0A532UY23"/>
<dbReference type="Proteomes" id="UP000319619">
    <property type="component" value="Unassembled WGS sequence"/>
</dbReference>
<organism evidence="4 5">
    <name type="scientific">candidate division LCP-89 bacterium B3_LCP</name>
    <dbReference type="NCBI Taxonomy" id="2012998"/>
    <lineage>
        <taxon>Bacteria</taxon>
        <taxon>Pseudomonadati</taxon>
        <taxon>Bacteria division LCP-89</taxon>
    </lineage>
</organism>